<evidence type="ECO:0000256" key="14">
    <source>
        <dbReference type="ARBA" id="ARBA00022842"/>
    </source>
</evidence>
<protein>
    <recommendedName>
        <fullName evidence="4">P-type Cu(+) transporter</fullName>
        <ecNumber evidence="4">7.2.2.8</ecNumber>
    </recommendedName>
</protein>
<comment type="caution">
    <text evidence="24">The sequence shown here is derived from an EMBL/GenBank/DDBJ whole genome shotgun (WGS) entry which is preliminary data.</text>
</comment>
<dbReference type="EMBL" id="VWPU01017239">
    <property type="protein sequence ID" value="NXY63697.1"/>
    <property type="molecule type" value="Genomic_DNA"/>
</dbReference>
<dbReference type="GO" id="GO:0005507">
    <property type="term" value="F:copper ion binding"/>
    <property type="evidence" value="ECO:0007669"/>
    <property type="project" value="InterPro"/>
</dbReference>
<name>A0A7L4LEG5_9CORV</name>
<keyword evidence="17" id="KW-0186">Copper</keyword>
<evidence type="ECO:0000256" key="15">
    <source>
        <dbReference type="ARBA" id="ARBA00022967"/>
    </source>
</evidence>
<dbReference type="GO" id="GO:0016887">
    <property type="term" value="F:ATP hydrolysis activity"/>
    <property type="evidence" value="ECO:0007669"/>
    <property type="project" value="InterPro"/>
</dbReference>
<dbReference type="Pfam" id="PF00403">
    <property type="entry name" value="HMA"/>
    <property type="match status" value="6"/>
</dbReference>
<feature type="transmembrane region" description="Helical" evidence="21">
    <location>
        <begin position="749"/>
        <end position="770"/>
    </location>
</feature>
<dbReference type="PROSITE" id="PS00154">
    <property type="entry name" value="ATPASE_E1_E2"/>
    <property type="match status" value="1"/>
</dbReference>
<evidence type="ECO:0000256" key="1">
    <source>
        <dbReference type="ARBA" id="ARBA00004166"/>
    </source>
</evidence>
<dbReference type="Pfam" id="PF00702">
    <property type="entry name" value="Hydrolase"/>
    <property type="match status" value="1"/>
</dbReference>
<dbReference type="GO" id="GO:0046688">
    <property type="term" value="P:response to copper ion"/>
    <property type="evidence" value="ECO:0007669"/>
    <property type="project" value="UniProtKB-ARBA"/>
</dbReference>
<dbReference type="GO" id="GO:0032588">
    <property type="term" value="C:trans-Golgi network membrane"/>
    <property type="evidence" value="ECO:0007669"/>
    <property type="project" value="UniProtKB-ARBA"/>
</dbReference>
<keyword evidence="9" id="KW-0677">Repeat</keyword>
<dbReference type="Gene3D" id="2.70.150.10">
    <property type="entry name" value="Calcium-transporting ATPase, cytoplasmic transduction domain A"/>
    <property type="match status" value="1"/>
</dbReference>
<dbReference type="GO" id="GO:0005524">
    <property type="term" value="F:ATP binding"/>
    <property type="evidence" value="ECO:0007669"/>
    <property type="project" value="UniProtKB-UniRule"/>
</dbReference>
<dbReference type="FunFam" id="3.40.50.1000:FF:000092">
    <property type="entry name" value="copper-transporting ATPase 1 isoform X2"/>
    <property type="match status" value="1"/>
</dbReference>
<feature type="domain" description="HMA" evidence="23">
    <location>
        <begin position="276"/>
        <end position="342"/>
    </location>
</feature>
<dbReference type="InterPro" id="IPR023298">
    <property type="entry name" value="ATPase_P-typ_TM_dom_sf"/>
</dbReference>
<evidence type="ECO:0000256" key="10">
    <source>
        <dbReference type="ARBA" id="ARBA00022741"/>
    </source>
</evidence>
<dbReference type="PANTHER" id="PTHR46594:SF4">
    <property type="entry name" value="P-TYPE CATION-TRANSPORTING ATPASE"/>
    <property type="match status" value="1"/>
</dbReference>
<dbReference type="Gene3D" id="1.20.1110.10">
    <property type="entry name" value="Calcium-transporting ATPase, transmembrane domain"/>
    <property type="match status" value="1"/>
</dbReference>
<keyword evidence="13 21" id="KW-0067">ATP-binding</keyword>
<dbReference type="SFLD" id="SFLDF00027">
    <property type="entry name" value="p-type_atpase"/>
    <property type="match status" value="1"/>
</dbReference>
<dbReference type="SUPFAM" id="SSF81653">
    <property type="entry name" value="Calcium ATPase, transduction domain A"/>
    <property type="match status" value="1"/>
</dbReference>
<dbReference type="FunFam" id="3.40.50.1000:FF:000144">
    <property type="entry name" value="copper-transporting ATPase 1 isoform X2"/>
    <property type="match status" value="1"/>
</dbReference>
<dbReference type="InterPro" id="IPR018303">
    <property type="entry name" value="ATPase_P-typ_P_site"/>
</dbReference>
<dbReference type="SUPFAM" id="SSF81665">
    <property type="entry name" value="Calcium ATPase, transmembrane domain M"/>
    <property type="match status" value="1"/>
</dbReference>
<dbReference type="InterPro" id="IPR027256">
    <property type="entry name" value="P-typ_ATPase_IB"/>
</dbReference>
<dbReference type="SFLD" id="SFLDS00003">
    <property type="entry name" value="Haloacid_Dehalogenase"/>
    <property type="match status" value="1"/>
</dbReference>
<feature type="transmembrane region" description="Helical" evidence="21">
    <location>
        <begin position="655"/>
        <end position="674"/>
    </location>
</feature>
<dbReference type="Pfam" id="PF00122">
    <property type="entry name" value="E1-E2_ATPase"/>
    <property type="match status" value="1"/>
</dbReference>
<evidence type="ECO:0000256" key="5">
    <source>
        <dbReference type="ARBA" id="ARBA00022448"/>
    </source>
</evidence>
<dbReference type="FunFam" id="1.20.1110.10:FF:000022">
    <property type="entry name" value="copper-transporting ATPase 1 isoform X2"/>
    <property type="match status" value="1"/>
</dbReference>
<dbReference type="Gene3D" id="3.40.1110.10">
    <property type="entry name" value="Calcium-transporting ATPase, cytoplasmic domain N"/>
    <property type="match status" value="1"/>
</dbReference>
<evidence type="ECO:0000256" key="3">
    <source>
        <dbReference type="ARBA" id="ARBA00006024"/>
    </source>
</evidence>
<dbReference type="PRINTS" id="PR00942">
    <property type="entry name" value="CUATPASEI"/>
</dbReference>
<feature type="non-terminal residue" evidence="24">
    <location>
        <position position="1500"/>
    </location>
</feature>
<dbReference type="InterPro" id="IPR036412">
    <property type="entry name" value="HAD-like_sf"/>
</dbReference>
<proteinExistence type="inferred from homology"/>
<evidence type="ECO:0000256" key="2">
    <source>
        <dbReference type="ARBA" id="ARBA00004177"/>
    </source>
</evidence>
<feature type="region of interest" description="Disordered" evidence="22">
    <location>
        <begin position="456"/>
        <end position="482"/>
    </location>
</feature>
<dbReference type="Gene3D" id="3.30.70.100">
    <property type="match status" value="6"/>
</dbReference>
<dbReference type="PRINTS" id="PR00119">
    <property type="entry name" value="CATATPASE"/>
</dbReference>
<dbReference type="PROSITE" id="PS01047">
    <property type="entry name" value="HMA_1"/>
    <property type="match status" value="6"/>
</dbReference>
<evidence type="ECO:0000256" key="9">
    <source>
        <dbReference type="ARBA" id="ARBA00022737"/>
    </source>
</evidence>
<feature type="region of interest" description="Disordered" evidence="22">
    <location>
        <begin position="248"/>
        <end position="275"/>
    </location>
</feature>
<feature type="domain" description="HMA" evidence="23">
    <location>
        <begin position="489"/>
        <end position="555"/>
    </location>
</feature>
<keyword evidence="10 21" id="KW-0547">Nucleotide-binding</keyword>
<evidence type="ECO:0000256" key="21">
    <source>
        <dbReference type="RuleBase" id="RU362081"/>
    </source>
</evidence>
<keyword evidence="11" id="KW-0967">Endosome</keyword>
<evidence type="ECO:0000259" key="23">
    <source>
        <dbReference type="PROSITE" id="PS50846"/>
    </source>
</evidence>
<dbReference type="FunFam" id="3.30.70.100:FF:000009">
    <property type="entry name" value="ATPase copper transporting beta"/>
    <property type="match status" value="1"/>
</dbReference>
<keyword evidence="7 21" id="KW-0812">Transmembrane</keyword>
<dbReference type="InterPro" id="IPR008250">
    <property type="entry name" value="ATPase_P-typ_transduc_dom_A_sf"/>
</dbReference>
<keyword evidence="6" id="KW-0597">Phosphoprotein</keyword>
<evidence type="ECO:0000256" key="4">
    <source>
        <dbReference type="ARBA" id="ARBA00012517"/>
    </source>
</evidence>
<comment type="subcellular location">
    <subcellularLocation>
        <location evidence="2">Endosome</location>
    </subcellularLocation>
    <subcellularLocation>
        <location evidence="1">Golgi apparatus</location>
        <location evidence="1">trans-Golgi network membrane</location>
        <topology evidence="1">Multi-pass membrane protein</topology>
    </subcellularLocation>
    <subcellularLocation>
        <location evidence="21">Membrane</location>
    </subcellularLocation>
</comment>
<dbReference type="InterPro" id="IPR006122">
    <property type="entry name" value="HMA_Cu_ion-bd"/>
</dbReference>
<keyword evidence="16 21" id="KW-1133">Transmembrane helix</keyword>
<dbReference type="EC" id="7.2.2.8" evidence="4"/>
<accession>A0A7L4LEG5</accession>
<keyword evidence="15" id="KW-1278">Translocase</keyword>
<organism evidence="24 25">
    <name type="scientific">Callaeas wilsoni</name>
    <name type="common">North Island kokako</name>
    <dbReference type="NCBI Taxonomy" id="1347786"/>
    <lineage>
        <taxon>Eukaryota</taxon>
        <taxon>Metazoa</taxon>
        <taxon>Chordata</taxon>
        <taxon>Craniata</taxon>
        <taxon>Vertebrata</taxon>
        <taxon>Euteleostomi</taxon>
        <taxon>Archelosauria</taxon>
        <taxon>Archosauria</taxon>
        <taxon>Dinosauria</taxon>
        <taxon>Saurischia</taxon>
        <taxon>Theropoda</taxon>
        <taxon>Coelurosauria</taxon>
        <taxon>Aves</taxon>
        <taxon>Neognathae</taxon>
        <taxon>Neoaves</taxon>
        <taxon>Telluraves</taxon>
        <taxon>Australaves</taxon>
        <taxon>Passeriformes</taxon>
        <taxon>Corvoidea</taxon>
        <taxon>Callaeidae</taxon>
        <taxon>Callaeas</taxon>
    </lineage>
</organism>
<feature type="compositionally biased region" description="Polar residues" evidence="22">
    <location>
        <begin position="258"/>
        <end position="275"/>
    </location>
</feature>
<dbReference type="FunFam" id="2.70.150.10:FF:000002">
    <property type="entry name" value="Copper-transporting ATPase 1, putative"/>
    <property type="match status" value="1"/>
</dbReference>
<evidence type="ECO:0000313" key="25">
    <source>
        <dbReference type="Proteomes" id="UP000576729"/>
    </source>
</evidence>
<dbReference type="CDD" id="cd02094">
    <property type="entry name" value="P-type_ATPase_Cu-like"/>
    <property type="match status" value="1"/>
</dbReference>
<reference evidence="24 25" key="1">
    <citation type="submission" date="2019-09" db="EMBL/GenBank/DDBJ databases">
        <title>Bird 10,000 Genomes (B10K) Project - Family phase.</title>
        <authorList>
            <person name="Zhang G."/>
        </authorList>
    </citation>
    <scope>NUCLEOTIDE SEQUENCE [LARGE SCALE GENOMIC DNA]</scope>
    <source>
        <strain evidence="24">B10K-OTA-212792</strain>
        <tissue evidence="24">Blood</tissue>
    </source>
</reference>
<dbReference type="SFLD" id="SFLDG00002">
    <property type="entry name" value="C1.7:_P-type_atpase_like"/>
    <property type="match status" value="1"/>
</dbReference>
<dbReference type="NCBIfam" id="TIGR00003">
    <property type="entry name" value="copper ion binding protein"/>
    <property type="match status" value="5"/>
</dbReference>
<dbReference type="InterPro" id="IPR036163">
    <property type="entry name" value="HMA_dom_sf"/>
</dbReference>
<sequence>KSTMEAKSVAIGVEGMTCSSCVQSIEQHLGKVNGIHDVKVSLEDKNAVIIYDSKLQTPVTLQEAICDMGFDATLADSNPQPVLLDTVFLTLPAQSALTPRQICATLLRNKGIVDVKVSSDQRTAVVTFIPSVTNGRQITQMVPGVDLNISVPEVTPGTWEDSSWSQASSAVLRLKVDGMTCHSCTSTIEGKLGKLQGIQRIRVSLDNQEAVVVYQPPLITAEEIKQQIEAAGFTATFKKQPRPLKLSGIDLERLRNAQPRSSEASQRENSSGTGTKTVVFRVEGMHCNSCVLNIQSTISALPAVTSVVVSLENKSAAINYNPSLISIEKLRKAVENVSPERFRVSLPEEHENVALFPALASPLKAHPASKDPSQPLTQVVVINIEGMTCSSCVQSIEGALSQKAGVKSVHVSLSNGNGTIEYDPLQTSPEDLRSSIEDMGFDASFPGNAELPVAKAQPRPETRLDSHKPEPPSKVPPAHLGRQESKTISKCYVQVTGMTCASCVANIERNLRREDGIHSILVALMAGKAEVRYNPAVIHPAAIAELIRELGFGATVMENCGEGDGILELVVRGMTCASCVHKIESTLMKTNGVLYCLVALATNKAHIKYDPEAIGPRDVIQVIEDLGFTTSLVKKDRSASHLDHKQEIRQWKRSFVVSLVFCIPVMGLMIYMMVMDSQLSDAHAHHNMSSEEMEALHSSMVLEYQLLPGLSVMNFLSFLFCVPVQVFGGWHFYIQASRALRHKTANMDVLVVLATSIAFLYSFVILLVAMAERAKVNPVTFFDTPPMLFVFISLGRWLEHMAKGKTSEALARLISLQATEATIVTLGPDNVLLSEEQVDVELVQRGDIVKVVPGGKFPVDGRVIEGHSMVDESLITGEAMPVTKKPGNTVIAGSINQNGSLLISATHVGADTTLSQIVKLVEEAQTSKAPIQQFADKLSGYFVPFIVAVSVITLFAWIIIGFVDFEIVEKYFLGYNRSISAAEVIIRFAFQASITVLCIACPCSLGLATPTAVMVGTGVGAQNGILIKGGEPLEMAHKVKVVVFDKTGTITHGTPEVMQVKFLVEGNQLPRHKLLAVVGTAESSSEHPLGAAITKYCKKELNSETLGTCTDFQVVPGCGISCKVTNIEALLHRKNRMVEENNAKNVTLVKIEENADESVQPAVIFDAELPTAVTSQKYSVLIGNREWMTRNGLLVRNEVDKAMMEHERRGRTAVLAAVDGVLCCLIAIADTVKPEAELAVYTLKSMGLEVVLMTGDNSKTARSIASQVGITKVFAEVLPSHKVAKVKQLQDEGKRVAMVGDGINDSPALAMANVGIAIGTGTDVAIEAADVVLIRDDLMDVVASIDLSRKTVKRIRINFVFALIYNLIGVPIAAGVFLPIGLVLQPWMGSAAMAASSVSVVLSSLLLKMYQKPSSEKLELRARGQLRHKSPSEISVHVGIDENGAGSPKLSLMDRIITYSRASINSLFSDKRSVNSIVLSEPDKHSLLVGDFGEDDDTAL</sequence>
<feature type="transmembrane region" description="Helical" evidence="21">
    <location>
        <begin position="985"/>
        <end position="1008"/>
    </location>
</feature>
<evidence type="ECO:0000256" key="8">
    <source>
        <dbReference type="ARBA" id="ARBA00022723"/>
    </source>
</evidence>
<keyword evidence="8 21" id="KW-0479">Metal-binding</keyword>
<evidence type="ECO:0000313" key="24">
    <source>
        <dbReference type="EMBL" id="NXY63697.1"/>
    </source>
</evidence>
<feature type="non-terminal residue" evidence="24">
    <location>
        <position position="1"/>
    </location>
</feature>
<evidence type="ECO:0000256" key="22">
    <source>
        <dbReference type="SAM" id="MobiDB-lite"/>
    </source>
</evidence>
<feature type="domain" description="HMA" evidence="23">
    <location>
        <begin position="565"/>
        <end position="631"/>
    </location>
</feature>
<dbReference type="SUPFAM" id="SSF55008">
    <property type="entry name" value="HMA, heavy metal-associated domain"/>
    <property type="match status" value="6"/>
</dbReference>
<feature type="domain" description="HMA" evidence="23">
    <location>
        <begin position="7"/>
        <end position="73"/>
    </location>
</feature>
<evidence type="ECO:0000256" key="20">
    <source>
        <dbReference type="ARBA" id="ARBA00023136"/>
    </source>
</evidence>
<feature type="transmembrane region" description="Helical" evidence="21">
    <location>
        <begin position="1387"/>
        <end position="1407"/>
    </location>
</feature>
<evidence type="ECO:0000256" key="17">
    <source>
        <dbReference type="ARBA" id="ARBA00023008"/>
    </source>
</evidence>
<evidence type="ECO:0000256" key="6">
    <source>
        <dbReference type="ARBA" id="ARBA00022553"/>
    </source>
</evidence>
<evidence type="ECO:0000256" key="18">
    <source>
        <dbReference type="ARBA" id="ARBA00023034"/>
    </source>
</evidence>
<dbReference type="CDD" id="cd00371">
    <property type="entry name" value="HMA"/>
    <property type="match status" value="6"/>
</dbReference>
<evidence type="ECO:0000256" key="16">
    <source>
        <dbReference type="ARBA" id="ARBA00022989"/>
    </source>
</evidence>
<keyword evidence="18" id="KW-0333">Golgi apparatus</keyword>
<dbReference type="GO" id="GO:0140581">
    <property type="term" value="F:P-type monovalent copper transporter activity"/>
    <property type="evidence" value="ECO:0007669"/>
    <property type="project" value="UniProtKB-EC"/>
</dbReference>
<evidence type="ECO:0000256" key="7">
    <source>
        <dbReference type="ARBA" id="ARBA00022692"/>
    </source>
</evidence>
<keyword evidence="12" id="KW-0187">Copper transport</keyword>
<keyword evidence="20 21" id="KW-0472">Membrane</keyword>
<dbReference type="InterPro" id="IPR006121">
    <property type="entry name" value="HMA_dom"/>
</dbReference>
<dbReference type="InterPro" id="IPR059000">
    <property type="entry name" value="ATPase_P-type_domA"/>
</dbReference>
<dbReference type="InterPro" id="IPR017969">
    <property type="entry name" value="Heavy-metal-associated_CS"/>
</dbReference>
<dbReference type="SUPFAM" id="SSF56784">
    <property type="entry name" value="HAD-like"/>
    <property type="match status" value="1"/>
</dbReference>
<evidence type="ECO:0000256" key="13">
    <source>
        <dbReference type="ARBA" id="ARBA00022840"/>
    </source>
</evidence>
<feature type="compositionally biased region" description="Basic and acidic residues" evidence="22">
    <location>
        <begin position="458"/>
        <end position="471"/>
    </location>
</feature>
<evidence type="ECO:0000256" key="19">
    <source>
        <dbReference type="ARBA" id="ARBA00023065"/>
    </source>
</evidence>
<evidence type="ECO:0000256" key="11">
    <source>
        <dbReference type="ARBA" id="ARBA00022753"/>
    </source>
</evidence>
<feature type="transmembrane region" description="Helical" evidence="21">
    <location>
        <begin position="1359"/>
        <end position="1381"/>
    </location>
</feature>
<dbReference type="FunFam" id="3.40.1110.10:FF:000023">
    <property type="entry name" value="Copper-transporting ATPase 1, putative"/>
    <property type="match status" value="1"/>
</dbReference>
<dbReference type="Gene3D" id="3.40.50.1000">
    <property type="entry name" value="HAD superfamily/HAD-like"/>
    <property type="match status" value="1"/>
</dbReference>
<feature type="domain" description="HMA" evidence="23">
    <location>
        <begin position="170"/>
        <end position="236"/>
    </location>
</feature>
<dbReference type="NCBIfam" id="TIGR01494">
    <property type="entry name" value="ATPase_P-type"/>
    <property type="match status" value="2"/>
</dbReference>
<comment type="similarity">
    <text evidence="3 21">Belongs to the cation transport ATPase (P-type) (TC 3.A.3) family. Type IB subfamily.</text>
</comment>
<keyword evidence="14" id="KW-0460">Magnesium</keyword>
<dbReference type="InterPro" id="IPR044492">
    <property type="entry name" value="P_typ_ATPase_HD_dom"/>
</dbReference>
<feature type="domain" description="HMA" evidence="23">
    <location>
        <begin position="378"/>
        <end position="444"/>
    </location>
</feature>
<dbReference type="SUPFAM" id="SSF81660">
    <property type="entry name" value="Metal cation-transporting ATPase, ATP-binding domain N"/>
    <property type="match status" value="1"/>
</dbReference>
<keyword evidence="19" id="KW-0406">Ion transport</keyword>
<feature type="transmembrane region" description="Helical" evidence="21">
    <location>
        <begin position="941"/>
        <end position="965"/>
    </location>
</feature>
<keyword evidence="25" id="KW-1185">Reference proteome</keyword>
<dbReference type="NCBIfam" id="TIGR01525">
    <property type="entry name" value="ATPase-IB_hvy"/>
    <property type="match status" value="1"/>
</dbReference>
<dbReference type="FunFam" id="3.30.70.100:FF:000001">
    <property type="entry name" value="ATPase copper transporting beta"/>
    <property type="match status" value="5"/>
</dbReference>
<dbReference type="PANTHER" id="PTHR46594">
    <property type="entry name" value="P-TYPE CATION-TRANSPORTING ATPASE"/>
    <property type="match status" value="1"/>
</dbReference>
<dbReference type="Proteomes" id="UP000576729">
    <property type="component" value="Unassembled WGS sequence"/>
</dbReference>
<dbReference type="InterPro" id="IPR023299">
    <property type="entry name" value="ATPase_P-typ_cyto_dom_N"/>
</dbReference>
<feature type="transmembrane region" description="Helical" evidence="21">
    <location>
        <begin position="706"/>
        <end position="728"/>
    </location>
</feature>
<dbReference type="GO" id="GO:0005770">
    <property type="term" value="C:late endosome"/>
    <property type="evidence" value="ECO:0007669"/>
    <property type="project" value="UniProtKB-ARBA"/>
</dbReference>
<evidence type="ECO:0000256" key="12">
    <source>
        <dbReference type="ARBA" id="ARBA00022796"/>
    </source>
</evidence>
<keyword evidence="5" id="KW-0813">Transport</keyword>
<feature type="transmembrane region" description="Helical" evidence="21">
    <location>
        <begin position="776"/>
        <end position="798"/>
    </location>
</feature>
<gene>
    <name evidence="24" type="primary">Atp7a</name>
    <name evidence="24" type="ORF">CALWIL_R06097</name>
</gene>
<dbReference type="InterPro" id="IPR001757">
    <property type="entry name" value="P_typ_ATPase"/>
</dbReference>
<dbReference type="InterPro" id="IPR023214">
    <property type="entry name" value="HAD_sf"/>
</dbReference>
<dbReference type="PROSITE" id="PS50846">
    <property type="entry name" value="HMA_2"/>
    <property type="match status" value="6"/>
</dbReference>